<evidence type="ECO:0000256" key="1">
    <source>
        <dbReference type="ARBA" id="ARBA00022679"/>
    </source>
</evidence>
<evidence type="ECO:0000256" key="5">
    <source>
        <dbReference type="PROSITE-ProRule" id="PRU10141"/>
    </source>
</evidence>
<evidence type="ECO:0000313" key="10">
    <source>
        <dbReference type="Proteomes" id="UP000292003"/>
    </source>
</evidence>
<feature type="domain" description="Protein kinase" evidence="8">
    <location>
        <begin position="115"/>
        <end position="369"/>
    </location>
</feature>
<dbReference type="InterPro" id="IPR011009">
    <property type="entry name" value="Kinase-like_dom_sf"/>
</dbReference>
<evidence type="ECO:0000256" key="4">
    <source>
        <dbReference type="ARBA" id="ARBA00022840"/>
    </source>
</evidence>
<dbReference type="GO" id="GO:0005524">
    <property type="term" value="F:ATP binding"/>
    <property type="evidence" value="ECO:0007669"/>
    <property type="project" value="UniProtKB-UniRule"/>
</dbReference>
<keyword evidence="9" id="KW-0723">Serine/threonine-protein kinase</keyword>
<gene>
    <name evidence="9" type="ORF">EWH70_05045</name>
</gene>
<dbReference type="PROSITE" id="PS00107">
    <property type="entry name" value="PROTEIN_KINASE_ATP"/>
    <property type="match status" value="1"/>
</dbReference>
<keyword evidence="2 5" id="KW-0547">Nucleotide-binding</keyword>
<keyword evidence="1" id="KW-0808">Transferase</keyword>
<dbReference type="CDD" id="cd14014">
    <property type="entry name" value="STKc_PknB_like"/>
    <property type="match status" value="1"/>
</dbReference>
<dbReference type="InterPro" id="IPR008271">
    <property type="entry name" value="Ser/Thr_kinase_AS"/>
</dbReference>
<dbReference type="InterPro" id="IPR017441">
    <property type="entry name" value="Protein_kinase_ATP_BS"/>
</dbReference>
<dbReference type="GO" id="GO:0004674">
    <property type="term" value="F:protein serine/threonine kinase activity"/>
    <property type="evidence" value="ECO:0007669"/>
    <property type="project" value="UniProtKB-KW"/>
</dbReference>
<dbReference type="PANTHER" id="PTHR43289:SF34">
    <property type="entry name" value="SERINE_THREONINE-PROTEIN KINASE YBDM-RELATED"/>
    <property type="match status" value="1"/>
</dbReference>
<dbReference type="Proteomes" id="UP000292003">
    <property type="component" value="Unassembled WGS sequence"/>
</dbReference>
<dbReference type="InterPro" id="IPR000719">
    <property type="entry name" value="Prot_kinase_dom"/>
</dbReference>
<accession>A0A4Q7JER5</accession>
<evidence type="ECO:0000256" key="6">
    <source>
        <dbReference type="SAM" id="MobiDB-lite"/>
    </source>
</evidence>
<feature type="compositionally biased region" description="Basic and acidic residues" evidence="6">
    <location>
        <begin position="62"/>
        <end position="96"/>
    </location>
</feature>
<dbReference type="Pfam" id="PF00069">
    <property type="entry name" value="Pkinase"/>
    <property type="match status" value="1"/>
</dbReference>
<sequence length="714" mass="76473">MQVAVRRTIVGKPRHGDRPRQRGRVPACPGRRDHRVPAGRRGQSGQRWLPARVGTPPVRRLVGRDRGAQLRRRWDGRAATDHLPESARPRRDDHPETSQAMKPLSPTEPRQAGPYRLVAALGEGGMGRVLLGLAPDGRLVAVKQVHAEFAADSGFRSRFRQEVDASRRVSGAYTAAVLDADPEAATPWLASVFVTGPSLREAVDATGPLPVPTIRHLAAGLAAALADIHRAGLIHRDLKPSNVILTVDGARVIDFGIARATEGGSELTSTGAVIGSPAFMSPEQAESRPLTPASDVFSLGVLLVLAATGQSLFLGESTPQTLYNLVHTQPDLAAVPPELRQLIEPCLAKHPAHRPTPTQIIDFLGHNAPGPVRWPPAVGRLIADQQAQVHAALAMPLPPPTPPKKKSRAALAVGAVVAALLLAAATITVVATVNWYSEPPEPPPNASAADVLRPDRLRTADPCAALPERVSGLGEFAARADQVFYLNHCEYETENDRRVEVRLAAKFTPRGLIPAPEPIEGMPVRLDEEAGSACEALIQLPTAPDLAVLVRNADNAEGRCDVARTLLAKVLTRLRNGQAARQPDPASLAATDPCAVLDKAAVEPVVGIVTEVERNGLYRCEWETSQTLALAYERGNDPATDQDLEPFDIGVPVPVYRNKDGGAKGLCVLTIVHRKVSEYRTENITVSYAAGSRERSCEQVSTLAKAVLPKLPKV</sequence>
<keyword evidence="4 5" id="KW-0067">ATP-binding</keyword>
<proteinExistence type="predicted"/>
<feature type="binding site" evidence="5">
    <location>
        <position position="143"/>
    </location>
    <ligand>
        <name>ATP</name>
        <dbReference type="ChEBI" id="CHEBI:30616"/>
    </ligand>
</feature>
<protein>
    <submittedName>
        <fullName evidence="9">Serine/threonine protein kinase</fullName>
    </submittedName>
</protein>
<dbReference type="SMART" id="SM00220">
    <property type="entry name" value="S_TKc"/>
    <property type="match status" value="1"/>
</dbReference>
<keyword evidence="7" id="KW-0472">Membrane</keyword>
<feature type="transmembrane region" description="Helical" evidence="7">
    <location>
        <begin position="409"/>
        <end position="436"/>
    </location>
</feature>
<feature type="region of interest" description="Disordered" evidence="6">
    <location>
        <begin position="1"/>
        <end position="113"/>
    </location>
</feature>
<name>A0A4Q7JER5_9PSEU</name>
<keyword evidence="7" id="KW-0812">Transmembrane</keyword>
<organism evidence="9 10">
    <name type="scientific">Amycolatopsis suaedae</name>
    <dbReference type="NCBI Taxonomy" id="2510978"/>
    <lineage>
        <taxon>Bacteria</taxon>
        <taxon>Bacillati</taxon>
        <taxon>Actinomycetota</taxon>
        <taxon>Actinomycetes</taxon>
        <taxon>Pseudonocardiales</taxon>
        <taxon>Pseudonocardiaceae</taxon>
        <taxon>Amycolatopsis</taxon>
    </lineage>
</organism>
<dbReference type="SUPFAM" id="SSF56112">
    <property type="entry name" value="Protein kinase-like (PK-like)"/>
    <property type="match status" value="1"/>
</dbReference>
<keyword evidence="7" id="KW-1133">Transmembrane helix</keyword>
<dbReference type="EMBL" id="SFCC01000002">
    <property type="protein sequence ID" value="RZQ65253.1"/>
    <property type="molecule type" value="Genomic_DNA"/>
</dbReference>
<dbReference type="AlphaFoldDB" id="A0A4Q7JER5"/>
<dbReference type="Gene3D" id="1.10.510.10">
    <property type="entry name" value="Transferase(Phosphotransferase) domain 1"/>
    <property type="match status" value="1"/>
</dbReference>
<evidence type="ECO:0000256" key="3">
    <source>
        <dbReference type="ARBA" id="ARBA00022777"/>
    </source>
</evidence>
<evidence type="ECO:0000256" key="2">
    <source>
        <dbReference type="ARBA" id="ARBA00022741"/>
    </source>
</evidence>
<keyword evidence="10" id="KW-1185">Reference proteome</keyword>
<evidence type="ECO:0000259" key="8">
    <source>
        <dbReference type="PROSITE" id="PS50011"/>
    </source>
</evidence>
<evidence type="ECO:0000313" key="9">
    <source>
        <dbReference type="EMBL" id="RZQ65253.1"/>
    </source>
</evidence>
<evidence type="ECO:0000256" key="7">
    <source>
        <dbReference type="SAM" id="Phobius"/>
    </source>
</evidence>
<dbReference type="Gene3D" id="3.30.200.20">
    <property type="entry name" value="Phosphorylase Kinase, domain 1"/>
    <property type="match status" value="1"/>
</dbReference>
<keyword evidence="3 9" id="KW-0418">Kinase</keyword>
<dbReference type="PANTHER" id="PTHR43289">
    <property type="entry name" value="MITOGEN-ACTIVATED PROTEIN KINASE KINASE KINASE 20-RELATED"/>
    <property type="match status" value="1"/>
</dbReference>
<reference evidence="9 10" key="1">
    <citation type="submission" date="2019-02" db="EMBL/GenBank/DDBJ databases">
        <title>Draft genome sequence of Amycolatopsis sp. 8-3EHSu isolated from roots of Suaeda maritima.</title>
        <authorList>
            <person name="Duangmal K."/>
            <person name="Chantavorakit T."/>
        </authorList>
    </citation>
    <scope>NUCLEOTIDE SEQUENCE [LARGE SCALE GENOMIC DNA]</scope>
    <source>
        <strain evidence="9 10">8-3EHSu</strain>
    </source>
</reference>
<comment type="caution">
    <text evidence="9">The sequence shown here is derived from an EMBL/GenBank/DDBJ whole genome shotgun (WGS) entry which is preliminary data.</text>
</comment>
<dbReference type="PROSITE" id="PS50011">
    <property type="entry name" value="PROTEIN_KINASE_DOM"/>
    <property type="match status" value="1"/>
</dbReference>
<dbReference type="OrthoDB" id="9762169at2"/>
<dbReference type="PROSITE" id="PS00108">
    <property type="entry name" value="PROTEIN_KINASE_ST"/>
    <property type="match status" value="1"/>
</dbReference>